<dbReference type="Proteomes" id="UP000885722">
    <property type="component" value="Unassembled WGS sequence"/>
</dbReference>
<keyword evidence="3 6" id="KW-0812">Transmembrane</keyword>
<feature type="transmembrane region" description="Helical" evidence="6">
    <location>
        <begin position="198"/>
        <end position="221"/>
    </location>
</feature>
<protein>
    <submittedName>
        <fullName evidence="7">LptF/LptG family permease</fullName>
    </submittedName>
</protein>
<dbReference type="PANTHER" id="PTHR33529">
    <property type="entry name" value="SLR0882 PROTEIN-RELATED"/>
    <property type="match status" value="1"/>
</dbReference>
<dbReference type="PANTHER" id="PTHR33529:SF7">
    <property type="entry name" value="LIPOPOLYSACCHARIDE EXPORT SYSTEM PERMEASE PROTEIN LPTF"/>
    <property type="match status" value="1"/>
</dbReference>
<evidence type="ECO:0000256" key="5">
    <source>
        <dbReference type="ARBA" id="ARBA00023136"/>
    </source>
</evidence>
<comment type="subcellular location">
    <subcellularLocation>
        <location evidence="1">Cell membrane</location>
        <topology evidence="1">Multi-pass membrane protein</topology>
    </subcellularLocation>
</comment>
<feature type="transmembrane region" description="Helical" evidence="6">
    <location>
        <begin position="227"/>
        <end position="247"/>
    </location>
</feature>
<feature type="transmembrane region" description="Helical" evidence="6">
    <location>
        <begin position="254"/>
        <end position="272"/>
    </location>
</feature>
<feature type="non-terminal residue" evidence="7">
    <location>
        <position position="1"/>
    </location>
</feature>
<dbReference type="GO" id="GO:0015920">
    <property type="term" value="P:lipopolysaccharide transport"/>
    <property type="evidence" value="ECO:0007669"/>
    <property type="project" value="TreeGrafter"/>
</dbReference>
<organism evidence="7">
    <name type="scientific">Nitratifractor salsuginis</name>
    <dbReference type="NCBI Taxonomy" id="269261"/>
    <lineage>
        <taxon>Bacteria</taxon>
        <taxon>Pseudomonadati</taxon>
        <taxon>Campylobacterota</taxon>
        <taxon>Epsilonproteobacteria</taxon>
        <taxon>Campylobacterales</taxon>
        <taxon>Sulfurovaceae</taxon>
        <taxon>Nitratifractor</taxon>
    </lineage>
</organism>
<evidence type="ECO:0000256" key="4">
    <source>
        <dbReference type="ARBA" id="ARBA00022989"/>
    </source>
</evidence>
<evidence type="ECO:0000313" key="7">
    <source>
        <dbReference type="EMBL" id="HFC03706.1"/>
    </source>
</evidence>
<evidence type="ECO:0000256" key="2">
    <source>
        <dbReference type="ARBA" id="ARBA00022475"/>
    </source>
</evidence>
<name>A0A7V2SLE3_9BACT</name>
<feature type="transmembrane region" description="Helical" evidence="6">
    <location>
        <begin position="39"/>
        <end position="62"/>
    </location>
</feature>
<reference evidence="7" key="1">
    <citation type="journal article" date="2020" name="mSystems">
        <title>Genome- and Community-Level Interaction Insights into Carbon Utilization and Element Cycling Functions of Hydrothermarchaeota in Hydrothermal Sediment.</title>
        <authorList>
            <person name="Zhou Z."/>
            <person name="Liu Y."/>
            <person name="Xu W."/>
            <person name="Pan J."/>
            <person name="Luo Z.H."/>
            <person name="Li M."/>
        </authorList>
    </citation>
    <scope>NUCLEOTIDE SEQUENCE [LARGE SCALE GENOMIC DNA]</scope>
    <source>
        <strain evidence="7">HyVt-513</strain>
    </source>
</reference>
<dbReference type="InterPro" id="IPR005495">
    <property type="entry name" value="LptG/LptF_permease"/>
</dbReference>
<evidence type="ECO:0000256" key="3">
    <source>
        <dbReference type="ARBA" id="ARBA00022692"/>
    </source>
</evidence>
<dbReference type="AlphaFoldDB" id="A0A7V2SLE3"/>
<evidence type="ECO:0000256" key="6">
    <source>
        <dbReference type="SAM" id="Phobius"/>
    </source>
</evidence>
<dbReference type="GO" id="GO:0043190">
    <property type="term" value="C:ATP-binding cassette (ABC) transporter complex"/>
    <property type="evidence" value="ECO:0007669"/>
    <property type="project" value="TreeGrafter"/>
</dbReference>
<evidence type="ECO:0000256" key="1">
    <source>
        <dbReference type="ARBA" id="ARBA00004651"/>
    </source>
</evidence>
<accession>A0A7V2SLE3</accession>
<sequence>FFYTIPLSLIAALANTFTRLSEENEFIALFSLGHTPGRILRFMLPTLVLFTALLLVLSVMLYPQMKQKLSQFKKQKIAEATLKIAPNKLSQSFGDYHVFVESKDSNETYRNMVLFNRGQEGKYQLFIAREGKVRNDGKRFSLTLRHGIGETSDPEKIETLRYKELDIYQYPRNVYGTIVTSQEYWSKARHDRGRRGKLLYLIFVSLSPLLAFGIIAAMTFYNPRYQRSLSIAVIFVVALAIYIPAAILQKTGSIPLFAAASILLGAASILLIRKKILRHF</sequence>
<gene>
    <name evidence="7" type="ORF">ENJ74_02425</name>
</gene>
<keyword evidence="2" id="KW-1003">Cell membrane</keyword>
<proteinExistence type="predicted"/>
<dbReference type="EMBL" id="DRNO01000161">
    <property type="protein sequence ID" value="HFC03706.1"/>
    <property type="molecule type" value="Genomic_DNA"/>
</dbReference>
<keyword evidence="5 6" id="KW-0472">Membrane</keyword>
<keyword evidence="4 6" id="KW-1133">Transmembrane helix</keyword>
<dbReference type="Pfam" id="PF03739">
    <property type="entry name" value="LptF_LptG"/>
    <property type="match status" value="1"/>
</dbReference>
<comment type="caution">
    <text evidence="7">The sequence shown here is derived from an EMBL/GenBank/DDBJ whole genome shotgun (WGS) entry which is preliminary data.</text>
</comment>